<dbReference type="EMBL" id="CP043043">
    <property type="protein sequence ID" value="QEH96877.1"/>
    <property type="molecule type" value="Genomic_DNA"/>
</dbReference>
<dbReference type="RefSeq" id="WP_148620636.1">
    <property type="nucleotide sequence ID" value="NZ_CP043043.1"/>
</dbReference>
<dbReference type="SMART" id="SM00530">
    <property type="entry name" value="HTH_XRE"/>
    <property type="match status" value="1"/>
</dbReference>
<dbReference type="InterPro" id="IPR011051">
    <property type="entry name" value="RmlC_Cupin_sf"/>
</dbReference>
<protein>
    <submittedName>
        <fullName evidence="3">Helix-turn-helix domain-containing protein</fullName>
    </submittedName>
</protein>
<accession>A0AAP9EU66</accession>
<dbReference type="SUPFAM" id="SSF51182">
    <property type="entry name" value="RmlC-like cupins"/>
    <property type="match status" value="1"/>
</dbReference>
<dbReference type="InterPro" id="IPR014710">
    <property type="entry name" value="RmlC-like_jellyroll"/>
</dbReference>
<evidence type="ECO:0000259" key="2">
    <source>
        <dbReference type="PROSITE" id="PS50943"/>
    </source>
</evidence>
<dbReference type="SUPFAM" id="SSF47413">
    <property type="entry name" value="lambda repressor-like DNA-binding domains"/>
    <property type="match status" value="1"/>
</dbReference>
<dbReference type="AlphaFoldDB" id="A0AAP9EU66"/>
<organism evidence="3 4">
    <name type="scientific">Gluconobacter thailandicus</name>
    <dbReference type="NCBI Taxonomy" id="257438"/>
    <lineage>
        <taxon>Bacteria</taxon>
        <taxon>Pseudomonadati</taxon>
        <taxon>Pseudomonadota</taxon>
        <taxon>Alphaproteobacteria</taxon>
        <taxon>Acetobacterales</taxon>
        <taxon>Acetobacteraceae</taxon>
        <taxon>Gluconobacter</taxon>
    </lineage>
</organism>
<dbReference type="Pfam" id="PF01381">
    <property type="entry name" value="HTH_3"/>
    <property type="match status" value="1"/>
</dbReference>
<gene>
    <name evidence="3" type="ORF">FXF46_11705</name>
</gene>
<keyword evidence="1" id="KW-0238">DNA-binding</keyword>
<dbReference type="PROSITE" id="PS50943">
    <property type="entry name" value="HTH_CROC1"/>
    <property type="match status" value="1"/>
</dbReference>
<name>A0AAP9EU66_GLUTH</name>
<feature type="domain" description="HTH cro/C1-type" evidence="2">
    <location>
        <begin position="53"/>
        <end position="107"/>
    </location>
</feature>
<sequence>MTALRSGYTNGVEALVVSRSRSVTSDDTGDLLTGSSAEPVRELTLEESLGAQIRLRRRKAELTGADLASAAGISLGMLSKIENGQISASLTTLQSVSRALSVPLSQLFATFEEQRDCSFVKGGHGVVIERRGTKAGHEYELLGHLLGGPTVVEPYMITLHEEARPYSNFRHEGVELIHMLSGRVIYRHGEERYDMEPGDTLLFDCQAPHGPEELIEKPMRYLSIIIYPRKSDTA</sequence>
<dbReference type="PANTHER" id="PTHR46797">
    <property type="entry name" value="HTH-TYPE TRANSCRIPTIONAL REGULATOR"/>
    <property type="match status" value="1"/>
</dbReference>
<dbReference type="Pfam" id="PF07883">
    <property type="entry name" value="Cupin_2"/>
    <property type="match status" value="1"/>
</dbReference>
<dbReference type="GO" id="GO:0003677">
    <property type="term" value="F:DNA binding"/>
    <property type="evidence" value="ECO:0007669"/>
    <property type="project" value="UniProtKB-KW"/>
</dbReference>
<dbReference type="InterPro" id="IPR010982">
    <property type="entry name" value="Lambda_DNA-bd_dom_sf"/>
</dbReference>
<evidence type="ECO:0000313" key="4">
    <source>
        <dbReference type="Proteomes" id="UP000323560"/>
    </source>
</evidence>
<dbReference type="GO" id="GO:0005829">
    <property type="term" value="C:cytosol"/>
    <property type="evidence" value="ECO:0007669"/>
    <property type="project" value="TreeGrafter"/>
</dbReference>
<evidence type="ECO:0000313" key="3">
    <source>
        <dbReference type="EMBL" id="QEH96877.1"/>
    </source>
</evidence>
<dbReference type="KEGG" id="gti:FXF46_11705"/>
<dbReference type="Gene3D" id="2.60.120.10">
    <property type="entry name" value="Jelly Rolls"/>
    <property type="match status" value="1"/>
</dbReference>
<dbReference type="GO" id="GO:0003700">
    <property type="term" value="F:DNA-binding transcription factor activity"/>
    <property type="evidence" value="ECO:0007669"/>
    <property type="project" value="TreeGrafter"/>
</dbReference>
<dbReference type="CDD" id="cd02209">
    <property type="entry name" value="cupin_XRE_C"/>
    <property type="match status" value="1"/>
</dbReference>
<dbReference type="InterPro" id="IPR013096">
    <property type="entry name" value="Cupin_2"/>
</dbReference>
<reference evidence="3 4" key="1">
    <citation type="submission" date="2019-08" db="EMBL/GenBank/DDBJ databases">
        <title>Gluconobacter frateurii HD924 genome.</title>
        <authorList>
            <person name="Liu Y."/>
            <person name="Zhang P."/>
        </authorList>
    </citation>
    <scope>NUCLEOTIDE SEQUENCE [LARGE SCALE GENOMIC DNA]</scope>
    <source>
        <strain evidence="3 4">HD924</strain>
    </source>
</reference>
<dbReference type="CDD" id="cd00093">
    <property type="entry name" value="HTH_XRE"/>
    <property type="match status" value="1"/>
</dbReference>
<dbReference type="Gene3D" id="1.10.260.40">
    <property type="entry name" value="lambda repressor-like DNA-binding domains"/>
    <property type="match status" value="1"/>
</dbReference>
<dbReference type="InterPro" id="IPR050807">
    <property type="entry name" value="TransReg_Diox_bact_type"/>
</dbReference>
<dbReference type="PANTHER" id="PTHR46797:SF1">
    <property type="entry name" value="METHYLPHOSPHONATE SYNTHASE"/>
    <property type="match status" value="1"/>
</dbReference>
<evidence type="ECO:0000256" key="1">
    <source>
        <dbReference type="ARBA" id="ARBA00023125"/>
    </source>
</evidence>
<proteinExistence type="predicted"/>
<dbReference type="Proteomes" id="UP000323560">
    <property type="component" value="Chromosome"/>
</dbReference>
<dbReference type="InterPro" id="IPR001387">
    <property type="entry name" value="Cro/C1-type_HTH"/>
</dbReference>